<evidence type="ECO:0000256" key="19">
    <source>
        <dbReference type="ARBA" id="ARBA00023026"/>
    </source>
</evidence>
<evidence type="ECO:0000256" key="5">
    <source>
        <dbReference type="ARBA" id="ARBA00012438"/>
    </source>
</evidence>
<dbReference type="EC" id="2.7.13.3" evidence="5"/>
<evidence type="ECO:0000256" key="8">
    <source>
        <dbReference type="ARBA" id="ARBA00022679"/>
    </source>
</evidence>
<evidence type="ECO:0000256" key="6">
    <source>
        <dbReference type="ARBA" id="ARBA00022475"/>
    </source>
</evidence>
<accession>A0ABV5ZV09</accession>
<name>A0ABV5ZV09_9PSEU</name>
<feature type="transmembrane region" description="Helical" evidence="23">
    <location>
        <begin position="126"/>
        <end position="147"/>
    </location>
</feature>
<keyword evidence="19" id="KW-0843">Virulence</keyword>
<evidence type="ECO:0000256" key="20">
    <source>
        <dbReference type="ARBA" id="ARBA00023211"/>
    </source>
</evidence>
<evidence type="ECO:0000256" key="21">
    <source>
        <dbReference type="ARBA" id="ARBA00040454"/>
    </source>
</evidence>
<dbReference type="InterPro" id="IPR036890">
    <property type="entry name" value="HATPase_C_sf"/>
</dbReference>
<keyword evidence="14" id="KW-0460">Magnesium</keyword>
<dbReference type="InterPro" id="IPR040868">
    <property type="entry name" value="DraK_HK_N"/>
</dbReference>
<feature type="domain" description="Histidine kinase" evidence="24">
    <location>
        <begin position="210"/>
        <end position="410"/>
    </location>
</feature>
<evidence type="ECO:0000256" key="23">
    <source>
        <dbReference type="SAM" id="Phobius"/>
    </source>
</evidence>
<evidence type="ECO:0000313" key="27">
    <source>
        <dbReference type="Proteomes" id="UP001589693"/>
    </source>
</evidence>
<dbReference type="InterPro" id="IPR050980">
    <property type="entry name" value="2C_sensor_his_kinase"/>
</dbReference>
<evidence type="ECO:0000313" key="26">
    <source>
        <dbReference type="EMBL" id="MFB9904734.1"/>
    </source>
</evidence>
<dbReference type="Pfam" id="PF02518">
    <property type="entry name" value="HATPase_c"/>
    <property type="match status" value="1"/>
</dbReference>
<evidence type="ECO:0000256" key="13">
    <source>
        <dbReference type="ARBA" id="ARBA00022840"/>
    </source>
</evidence>
<evidence type="ECO:0000256" key="10">
    <source>
        <dbReference type="ARBA" id="ARBA00022741"/>
    </source>
</evidence>
<dbReference type="Pfam" id="PF18092">
    <property type="entry name" value="DraK_HK_N"/>
    <property type="match status" value="1"/>
</dbReference>
<dbReference type="SUPFAM" id="SSF47384">
    <property type="entry name" value="Homodimeric domain of signal transducing histidine kinase"/>
    <property type="match status" value="1"/>
</dbReference>
<keyword evidence="18" id="KW-0346">Stress response</keyword>
<dbReference type="InterPro" id="IPR036097">
    <property type="entry name" value="HisK_dim/P_sf"/>
</dbReference>
<gene>
    <name evidence="26" type="ORF">ACFFQA_12400</name>
</gene>
<keyword evidence="8" id="KW-0808">Transferase</keyword>
<evidence type="ECO:0000256" key="14">
    <source>
        <dbReference type="ARBA" id="ARBA00022842"/>
    </source>
</evidence>
<dbReference type="RefSeq" id="WP_377851935.1">
    <property type="nucleotide sequence ID" value="NZ_JBHLZU010000010.1"/>
</dbReference>
<keyword evidence="6" id="KW-1003">Cell membrane</keyword>
<sequence>MRRRILRAILLAVLVTGFALGIPLGYSALQVVEDVTRKELSARARQIATELDNQLAGGSHSVELQGVQLAVPPGGELVVTLPGLPSQRLGPELTGDVLTEAQPIVRQGEVRLTIPGATLRRDQLEMAGLVMLLVVVSMAIGTAVATVTARRLADPLRHVANRAARLGAGDFRPDRRRYEVPELDRLAEALDTSASALAELMQRERELIGDVSHQLRSRLTAMRLRLEGLAMHPEESTASEAAAALEQVDHLVTVLEELLAAAHRARSVGAEPVDLASELPAIAAEWREPLRKDGRALRIRVTSGLLARATPSRLREAVGVLLDNANRHGDGTVTVSAKHGDGMVTVEITDGGAGVPDELVAHVFERGVSGSGSTGVGLALARALVEADGGRLELSATRRATFVIFLPVPRADDVLGVPWPAESTPR</sequence>
<organism evidence="26 27">
    <name type="scientific">Allokutzneria oryzae</name>
    <dbReference type="NCBI Taxonomy" id="1378989"/>
    <lineage>
        <taxon>Bacteria</taxon>
        <taxon>Bacillati</taxon>
        <taxon>Actinomycetota</taxon>
        <taxon>Actinomycetes</taxon>
        <taxon>Pseudonocardiales</taxon>
        <taxon>Pseudonocardiaceae</taxon>
        <taxon>Allokutzneria</taxon>
    </lineage>
</organism>
<dbReference type="SMART" id="SM00387">
    <property type="entry name" value="HATPase_c"/>
    <property type="match status" value="1"/>
</dbReference>
<dbReference type="Gene3D" id="1.10.287.130">
    <property type="match status" value="1"/>
</dbReference>
<keyword evidence="17" id="KW-0902">Two-component regulatory system</keyword>
<evidence type="ECO:0000259" key="25">
    <source>
        <dbReference type="PROSITE" id="PS50885"/>
    </source>
</evidence>
<keyword evidence="12" id="KW-0378">Hydrolase</keyword>
<keyword evidence="13 26" id="KW-0067">ATP-binding</keyword>
<dbReference type="Pfam" id="PF00672">
    <property type="entry name" value="HAMP"/>
    <property type="match status" value="1"/>
</dbReference>
<dbReference type="Gene3D" id="3.30.565.10">
    <property type="entry name" value="Histidine kinase-like ATPase, C-terminal domain"/>
    <property type="match status" value="1"/>
</dbReference>
<keyword evidence="16 23" id="KW-1133">Transmembrane helix</keyword>
<protein>
    <recommendedName>
        <fullName evidence="21">Signal transduction histidine-protein kinase/phosphatase MprB</fullName>
        <ecNumber evidence="5">2.7.13.3</ecNumber>
    </recommendedName>
    <alternativeName>
        <fullName evidence="22">Mycobacterial persistence regulator B</fullName>
    </alternativeName>
</protein>
<evidence type="ECO:0000256" key="18">
    <source>
        <dbReference type="ARBA" id="ARBA00023016"/>
    </source>
</evidence>
<dbReference type="InterPro" id="IPR003660">
    <property type="entry name" value="HAMP_dom"/>
</dbReference>
<keyword evidence="15" id="KW-0904">Protein phosphatase</keyword>
<evidence type="ECO:0000256" key="11">
    <source>
        <dbReference type="ARBA" id="ARBA00022777"/>
    </source>
</evidence>
<dbReference type="PROSITE" id="PS50885">
    <property type="entry name" value="HAMP"/>
    <property type="match status" value="1"/>
</dbReference>
<feature type="domain" description="HAMP" evidence="25">
    <location>
        <begin position="150"/>
        <end position="202"/>
    </location>
</feature>
<reference evidence="26 27" key="1">
    <citation type="submission" date="2024-09" db="EMBL/GenBank/DDBJ databases">
        <authorList>
            <person name="Sun Q."/>
            <person name="Mori K."/>
        </authorList>
    </citation>
    <scope>NUCLEOTIDE SEQUENCE [LARGE SCALE GENOMIC DNA]</scope>
    <source>
        <strain evidence="26 27">TBRC 7907</strain>
    </source>
</reference>
<comment type="subcellular location">
    <subcellularLocation>
        <location evidence="4">Cell membrane</location>
        <topology evidence="4">Multi-pass membrane protein</topology>
    </subcellularLocation>
</comment>
<evidence type="ECO:0000256" key="17">
    <source>
        <dbReference type="ARBA" id="ARBA00023012"/>
    </source>
</evidence>
<proteinExistence type="predicted"/>
<dbReference type="InterPro" id="IPR004358">
    <property type="entry name" value="Sig_transdc_His_kin-like_C"/>
</dbReference>
<comment type="cofactor">
    <cofactor evidence="2">
        <name>Mn(2+)</name>
        <dbReference type="ChEBI" id="CHEBI:29035"/>
    </cofactor>
</comment>
<dbReference type="EMBL" id="JBHLZU010000010">
    <property type="protein sequence ID" value="MFB9904734.1"/>
    <property type="molecule type" value="Genomic_DNA"/>
</dbReference>
<keyword evidence="23" id="KW-0472">Membrane</keyword>
<keyword evidence="27" id="KW-1185">Reference proteome</keyword>
<keyword evidence="10" id="KW-0547">Nucleotide-binding</keyword>
<dbReference type="GO" id="GO:0005524">
    <property type="term" value="F:ATP binding"/>
    <property type="evidence" value="ECO:0007669"/>
    <property type="project" value="UniProtKB-KW"/>
</dbReference>
<dbReference type="SUPFAM" id="SSF55874">
    <property type="entry name" value="ATPase domain of HSP90 chaperone/DNA topoisomerase II/histidine kinase"/>
    <property type="match status" value="1"/>
</dbReference>
<dbReference type="InterPro" id="IPR003661">
    <property type="entry name" value="HisK_dim/P_dom"/>
</dbReference>
<keyword evidence="11" id="KW-0418">Kinase</keyword>
<evidence type="ECO:0000256" key="16">
    <source>
        <dbReference type="ARBA" id="ARBA00022989"/>
    </source>
</evidence>
<evidence type="ECO:0000259" key="24">
    <source>
        <dbReference type="PROSITE" id="PS50109"/>
    </source>
</evidence>
<evidence type="ECO:0000256" key="22">
    <source>
        <dbReference type="ARBA" id="ARBA00041776"/>
    </source>
</evidence>
<dbReference type="PRINTS" id="PR00344">
    <property type="entry name" value="BCTRLSENSOR"/>
</dbReference>
<dbReference type="InterPro" id="IPR003594">
    <property type="entry name" value="HATPase_dom"/>
</dbReference>
<comment type="catalytic activity">
    <reaction evidence="1">
        <text>ATP + protein L-histidine = ADP + protein N-phospho-L-histidine.</text>
        <dbReference type="EC" id="2.7.13.3"/>
    </reaction>
</comment>
<comment type="caution">
    <text evidence="26">The sequence shown here is derived from an EMBL/GenBank/DDBJ whole genome shotgun (WGS) entry which is preliminary data.</text>
</comment>
<evidence type="ECO:0000256" key="15">
    <source>
        <dbReference type="ARBA" id="ARBA00022912"/>
    </source>
</evidence>
<dbReference type="PANTHER" id="PTHR44936:SF9">
    <property type="entry name" value="SENSOR PROTEIN CREC"/>
    <property type="match status" value="1"/>
</dbReference>
<dbReference type="CDD" id="cd00082">
    <property type="entry name" value="HisKA"/>
    <property type="match status" value="1"/>
</dbReference>
<evidence type="ECO:0000256" key="12">
    <source>
        <dbReference type="ARBA" id="ARBA00022801"/>
    </source>
</evidence>
<evidence type="ECO:0000256" key="4">
    <source>
        <dbReference type="ARBA" id="ARBA00004651"/>
    </source>
</evidence>
<keyword evidence="9 23" id="KW-0812">Transmembrane</keyword>
<evidence type="ECO:0000256" key="2">
    <source>
        <dbReference type="ARBA" id="ARBA00001936"/>
    </source>
</evidence>
<keyword evidence="20" id="KW-0464">Manganese</keyword>
<evidence type="ECO:0000256" key="1">
    <source>
        <dbReference type="ARBA" id="ARBA00000085"/>
    </source>
</evidence>
<evidence type="ECO:0000256" key="7">
    <source>
        <dbReference type="ARBA" id="ARBA00022553"/>
    </source>
</evidence>
<evidence type="ECO:0000256" key="9">
    <source>
        <dbReference type="ARBA" id="ARBA00022692"/>
    </source>
</evidence>
<evidence type="ECO:0000256" key="3">
    <source>
        <dbReference type="ARBA" id="ARBA00001946"/>
    </source>
</evidence>
<dbReference type="Proteomes" id="UP001589693">
    <property type="component" value="Unassembled WGS sequence"/>
</dbReference>
<dbReference type="PROSITE" id="PS50109">
    <property type="entry name" value="HIS_KIN"/>
    <property type="match status" value="1"/>
</dbReference>
<dbReference type="PANTHER" id="PTHR44936">
    <property type="entry name" value="SENSOR PROTEIN CREC"/>
    <property type="match status" value="1"/>
</dbReference>
<comment type="cofactor">
    <cofactor evidence="3">
        <name>Mg(2+)</name>
        <dbReference type="ChEBI" id="CHEBI:18420"/>
    </cofactor>
</comment>
<dbReference type="InterPro" id="IPR005467">
    <property type="entry name" value="His_kinase_dom"/>
</dbReference>
<keyword evidence="7" id="KW-0597">Phosphoprotein</keyword>